<evidence type="ECO:0000256" key="7">
    <source>
        <dbReference type="SAM" id="MobiDB-lite"/>
    </source>
</evidence>
<dbReference type="Gene3D" id="3.40.50.720">
    <property type="entry name" value="NAD(P)-binding Rossmann-like Domain"/>
    <property type="match status" value="1"/>
</dbReference>
<keyword evidence="2" id="KW-0521">NADP</keyword>
<dbReference type="GO" id="GO:0000253">
    <property type="term" value="F:3-beta-hydroxysteroid 3-dehydrogenase (NADP+) activity"/>
    <property type="evidence" value="ECO:0007669"/>
    <property type="project" value="TreeGrafter"/>
</dbReference>
<dbReference type="GO" id="GO:0005741">
    <property type="term" value="C:mitochondrial outer membrane"/>
    <property type="evidence" value="ECO:0007669"/>
    <property type="project" value="TreeGrafter"/>
</dbReference>
<dbReference type="GO" id="GO:0005811">
    <property type="term" value="C:lipid droplet"/>
    <property type="evidence" value="ECO:0007669"/>
    <property type="project" value="TreeGrafter"/>
</dbReference>
<evidence type="ECO:0000256" key="4">
    <source>
        <dbReference type="ARBA" id="ARBA00023002"/>
    </source>
</evidence>
<keyword evidence="3" id="KW-0752">Steroid biosynthesis</keyword>
<sequence length="679" mass="73489">MVSTRRQSRARTGVEEDPNRVIAVVTGANRQVYLLSPGGYGFGICQELLTELSLPSSVPMRASTPQQSALAPSLQHLLQSPKSSEPTKSSPPNTTLTIILACRSETKALEARDRLIFGHLEELAKRKKKGKVGEKPGWREGLRIEWEGLDLDSPGGKYGALTFCEKLGEKYPHITTLYLNAGMGAFTGLSYYKFIKQICLEGMPVALSQPNYNEEIQGATTKDGERGLVWATNVLAPYIMVKELIPLLRRSPVDLPFSPRAIYTSSGTAWYSKLAKHPLDDYMLLDYPSTYGASKYMGDLAMAALDKEYGEVESEGDAGATRKGRGEENVREVRVLTVDPGCVATNFFAAGLGTIMWWIKIKMFFNWCLFYFARLIGSPYHPVYASEGALPMLYTALIPALYLLPPSPPAPAQKYKVISTRWGNTKVGYEEVDQWERAEEEGLGRGVVERYLIATLNGVHAGKQGNDIRELHAKLSQTINHPIQPPIYRPVPPSTSISNSIASTGMPPPAPASSWNTPPPNTGFFLSGSPLGGVNGEGGFHPTGGIMGANGANGGFGFGDKEENVGGAGGAWPSVPLPNRAFAPQPAYPSDSQYQYPSHPYPTGEPLNRSNGPGAGGSGATDVGAGGQQGAMEEERPYHAAVLPVKASPKDTGGFTEDAFKPLWENSGRNQWGGFRQDR</sequence>
<dbReference type="OrthoDB" id="9989144at2759"/>
<dbReference type="PANTHER" id="PTHR43647">
    <property type="entry name" value="DEHYDROGENASE"/>
    <property type="match status" value="1"/>
</dbReference>
<feature type="region of interest" description="Disordered" evidence="7">
    <location>
        <begin position="567"/>
        <end position="679"/>
    </location>
</feature>
<dbReference type="EMBL" id="AWGH01000004">
    <property type="protein sequence ID" value="ODO05295.1"/>
    <property type="molecule type" value="Genomic_DNA"/>
</dbReference>
<keyword evidence="4" id="KW-0560">Oxidoreductase</keyword>
<accession>A0A1E3JWR4</accession>
<dbReference type="GO" id="GO:0006694">
    <property type="term" value="P:steroid biosynthetic process"/>
    <property type="evidence" value="ECO:0007669"/>
    <property type="project" value="UniProtKB-KW"/>
</dbReference>
<evidence type="ECO:0000313" key="9">
    <source>
        <dbReference type="Proteomes" id="UP000094819"/>
    </source>
</evidence>
<dbReference type="InterPro" id="IPR051593">
    <property type="entry name" value="Ergosterol_Biosynth_ERG27"/>
</dbReference>
<comment type="similarity">
    <text evidence="6">Belongs to the short-chain dehydrogenases/reductases (SDR) family. ERG27 subfamily.</text>
</comment>
<dbReference type="InterPro" id="IPR036291">
    <property type="entry name" value="NAD(P)-bd_dom_sf"/>
</dbReference>
<dbReference type="GeneID" id="30191200"/>
<name>A0A1E3JWR4_9TREE</name>
<evidence type="ECO:0000256" key="6">
    <source>
        <dbReference type="ARBA" id="ARBA00023593"/>
    </source>
</evidence>
<dbReference type="AlphaFoldDB" id="A0A1E3JWR4"/>
<comment type="caution">
    <text evidence="8">The sequence shown here is derived from an EMBL/GenBank/DDBJ whole genome shotgun (WGS) entry which is preliminary data.</text>
</comment>
<dbReference type="GO" id="GO:0005789">
    <property type="term" value="C:endoplasmic reticulum membrane"/>
    <property type="evidence" value="ECO:0007669"/>
    <property type="project" value="TreeGrafter"/>
</dbReference>
<dbReference type="SUPFAM" id="SSF51735">
    <property type="entry name" value="NAD(P)-binding Rossmann-fold domains"/>
    <property type="match status" value="1"/>
</dbReference>
<evidence type="ECO:0000256" key="5">
    <source>
        <dbReference type="ARBA" id="ARBA00023098"/>
    </source>
</evidence>
<dbReference type="PANTHER" id="PTHR43647:SF1">
    <property type="entry name" value="3-KETO-STEROID REDUCTASE ERG27"/>
    <property type="match status" value="1"/>
</dbReference>
<evidence type="ECO:0000256" key="3">
    <source>
        <dbReference type="ARBA" id="ARBA00022955"/>
    </source>
</evidence>
<gene>
    <name evidence="8" type="ORF">L198_01987</name>
</gene>
<evidence type="ECO:0000256" key="2">
    <source>
        <dbReference type="ARBA" id="ARBA00022857"/>
    </source>
</evidence>
<keyword evidence="1" id="KW-0444">Lipid biosynthesis</keyword>
<protein>
    <submittedName>
        <fullName evidence="8">3-keto sterol reductase</fullName>
    </submittedName>
</protein>
<evidence type="ECO:0000256" key="1">
    <source>
        <dbReference type="ARBA" id="ARBA00022516"/>
    </source>
</evidence>
<dbReference type="Proteomes" id="UP000094819">
    <property type="component" value="Unassembled WGS sequence"/>
</dbReference>
<keyword evidence="5" id="KW-0443">Lipid metabolism</keyword>
<dbReference type="RefSeq" id="XP_019033950.1">
    <property type="nucleotide sequence ID" value="XM_019174143.1"/>
</dbReference>
<evidence type="ECO:0000313" key="8">
    <source>
        <dbReference type="EMBL" id="ODO05295.1"/>
    </source>
</evidence>
<proteinExistence type="inferred from homology"/>
<keyword evidence="9" id="KW-1185">Reference proteome</keyword>
<organism evidence="8 9">
    <name type="scientific">Cryptococcus wingfieldii CBS 7118</name>
    <dbReference type="NCBI Taxonomy" id="1295528"/>
    <lineage>
        <taxon>Eukaryota</taxon>
        <taxon>Fungi</taxon>
        <taxon>Dikarya</taxon>
        <taxon>Basidiomycota</taxon>
        <taxon>Agaricomycotina</taxon>
        <taxon>Tremellomycetes</taxon>
        <taxon>Tremellales</taxon>
        <taxon>Cryptococcaceae</taxon>
        <taxon>Cryptococcus</taxon>
    </lineage>
</organism>
<feature type="compositionally biased region" description="Gly residues" evidence="7">
    <location>
        <begin position="613"/>
        <end position="629"/>
    </location>
</feature>
<reference evidence="8 9" key="1">
    <citation type="submission" date="2016-06" db="EMBL/GenBank/DDBJ databases">
        <title>Evolution of pathogenesis and genome organization in the Tremellales.</title>
        <authorList>
            <person name="Cuomo C."/>
            <person name="Litvintseva A."/>
            <person name="Heitman J."/>
            <person name="Chen Y."/>
            <person name="Sun S."/>
            <person name="Springer D."/>
            <person name="Dromer F."/>
            <person name="Young S."/>
            <person name="Zeng Q."/>
            <person name="Chapman S."/>
            <person name="Gujja S."/>
            <person name="Saif S."/>
            <person name="Birren B."/>
        </authorList>
    </citation>
    <scope>NUCLEOTIDE SEQUENCE [LARGE SCALE GENOMIC DNA]</scope>
    <source>
        <strain evidence="8 9">CBS 7118</strain>
    </source>
</reference>